<accession>A0A6N2K2P9</accession>
<name>A0A6N2K2P9_SALVM</name>
<proteinExistence type="predicted"/>
<evidence type="ECO:0000313" key="2">
    <source>
        <dbReference type="EMBL" id="VFU22331.1"/>
    </source>
</evidence>
<dbReference type="EMBL" id="CAADRP010000067">
    <property type="protein sequence ID" value="VFU22331.1"/>
    <property type="molecule type" value="Genomic_DNA"/>
</dbReference>
<gene>
    <name evidence="2" type="ORF">SVIM_LOCUS24031</name>
</gene>
<evidence type="ECO:0000256" key="1">
    <source>
        <dbReference type="SAM" id="MobiDB-lite"/>
    </source>
</evidence>
<dbReference type="AlphaFoldDB" id="A0A6N2K2P9"/>
<reference evidence="2" key="1">
    <citation type="submission" date="2019-03" db="EMBL/GenBank/DDBJ databases">
        <authorList>
            <person name="Mank J."/>
            <person name="Almeida P."/>
        </authorList>
    </citation>
    <scope>NUCLEOTIDE SEQUENCE</scope>
    <source>
        <strain evidence="2">78183</strain>
    </source>
</reference>
<protein>
    <submittedName>
        <fullName evidence="2">Uncharacterized protein</fullName>
    </submittedName>
</protein>
<feature type="region of interest" description="Disordered" evidence="1">
    <location>
        <begin position="84"/>
        <end position="111"/>
    </location>
</feature>
<organism evidence="2">
    <name type="scientific">Salix viminalis</name>
    <name type="common">Common osier</name>
    <name type="synonym">Basket willow</name>
    <dbReference type="NCBI Taxonomy" id="40686"/>
    <lineage>
        <taxon>Eukaryota</taxon>
        <taxon>Viridiplantae</taxon>
        <taxon>Streptophyta</taxon>
        <taxon>Embryophyta</taxon>
        <taxon>Tracheophyta</taxon>
        <taxon>Spermatophyta</taxon>
        <taxon>Magnoliopsida</taxon>
        <taxon>eudicotyledons</taxon>
        <taxon>Gunneridae</taxon>
        <taxon>Pentapetalae</taxon>
        <taxon>rosids</taxon>
        <taxon>fabids</taxon>
        <taxon>Malpighiales</taxon>
        <taxon>Salicaceae</taxon>
        <taxon>Saliceae</taxon>
        <taxon>Salix</taxon>
    </lineage>
</organism>
<sequence>MLSYCEIFLRPLNDLSNAASIKQNISSPFAFCVGISTSLSKIFLPNLPQNTIWTELPKETSCSSIAEPKAFAINKIGKQLHTVISSSDEDSSKEENKEHSQLFEPWEGVLR</sequence>